<organism evidence="1 2">
    <name type="scientific">Candidatus Falkowbacteria bacterium RBG_13_39_14</name>
    <dbReference type="NCBI Taxonomy" id="1797985"/>
    <lineage>
        <taxon>Bacteria</taxon>
        <taxon>Candidatus Falkowiibacteriota</taxon>
    </lineage>
</organism>
<accession>A0A1F5S6D6</accession>
<comment type="caution">
    <text evidence="1">The sequence shown here is derived from an EMBL/GenBank/DDBJ whole genome shotgun (WGS) entry which is preliminary data.</text>
</comment>
<dbReference type="AlphaFoldDB" id="A0A1F5S6D6"/>
<proteinExistence type="predicted"/>
<dbReference type="EMBL" id="MFFS01000034">
    <property type="protein sequence ID" value="OGF22237.1"/>
    <property type="molecule type" value="Genomic_DNA"/>
</dbReference>
<gene>
    <name evidence="1" type="ORF">A2Y83_04895</name>
</gene>
<evidence type="ECO:0000313" key="1">
    <source>
        <dbReference type="EMBL" id="OGF22237.1"/>
    </source>
</evidence>
<sequence>MIYYSKKTKCAFAIFGNILVWSKILERVLKVHIRLQLPKFGCKIFKSRRVIFHIALPQLPNFSLEF</sequence>
<protein>
    <submittedName>
        <fullName evidence="1">Uncharacterized protein</fullName>
    </submittedName>
</protein>
<name>A0A1F5S6D6_9BACT</name>
<dbReference type="Proteomes" id="UP000178323">
    <property type="component" value="Unassembled WGS sequence"/>
</dbReference>
<reference evidence="1 2" key="1">
    <citation type="journal article" date="2016" name="Nat. Commun.">
        <title>Thousands of microbial genomes shed light on interconnected biogeochemical processes in an aquifer system.</title>
        <authorList>
            <person name="Anantharaman K."/>
            <person name="Brown C.T."/>
            <person name="Hug L.A."/>
            <person name="Sharon I."/>
            <person name="Castelle C.J."/>
            <person name="Probst A.J."/>
            <person name="Thomas B.C."/>
            <person name="Singh A."/>
            <person name="Wilkins M.J."/>
            <person name="Karaoz U."/>
            <person name="Brodie E.L."/>
            <person name="Williams K.H."/>
            <person name="Hubbard S.S."/>
            <person name="Banfield J.F."/>
        </authorList>
    </citation>
    <scope>NUCLEOTIDE SEQUENCE [LARGE SCALE GENOMIC DNA]</scope>
</reference>
<evidence type="ECO:0000313" key="2">
    <source>
        <dbReference type="Proteomes" id="UP000178323"/>
    </source>
</evidence>
<dbReference type="STRING" id="1797985.A2Y83_04895"/>